<dbReference type="EMBL" id="GL871653">
    <property type="protein sequence ID" value="EGC28390.1"/>
    <property type="molecule type" value="Genomic_DNA"/>
</dbReference>
<gene>
    <name evidence="1" type="ORF">DICPUDRAFT_160234</name>
</gene>
<sequence>RFQLYQYQIKQQQRLDLPYQQQLQLEQQQRLNLKQYQVLQQQQLDQRQYQIRQQQLQYQRQQLQQLFYQVEQQHLQELEQKKQQLQQQQQQKLVPKKYVKAIYEEFLFVRSNTFFVVIPVFQEGLKFQRVFDVMEVDIDFLIKATPNDIVPITFSMARN</sequence>
<organism evidence="1 2">
    <name type="scientific">Dictyostelium purpureum</name>
    <name type="common">Slime mold</name>
    <dbReference type="NCBI Taxonomy" id="5786"/>
    <lineage>
        <taxon>Eukaryota</taxon>
        <taxon>Amoebozoa</taxon>
        <taxon>Evosea</taxon>
        <taxon>Eumycetozoa</taxon>
        <taxon>Dictyostelia</taxon>
        <taxon>Dictyosteliales</taxon>
        <taxon>Dictyosteliaceae</taxon>
        <taxon>Dictyostelium</taxon>
    </lineage>
</organism>
<feature type="non-terminal residue" evidence="1">
    <location>
        <position position="159"/>
    </location>
</feature>
<keyword evidence="2" id="KW-1185">Reference proteome</keyword>
<dbReference type="AlphaFoldDB" id="F1A5Z1"/>
<dbReference type="InParanoid" id="F1A5Z1"/>
<reference evidence="2" key="1">
    <citation type="journal article" date="2011" name="Genome Biol.">
        <title>Comparative genomics of the social amoebae Dictyostelium discoideum and Dictyostelium purpureum.</title>
        <authorList>
            <consortium name="US DOE Joint Genome Institute (JGI-PGF)"/>
            <person name="Sucgang R."/>
            <person name="Kuo A."/>
            <person name="Tian X."/>
            <person name="Salerno W."/>
            <person name="Parikh A."/>
            <person name="Feasley C.L."/>
            <person name="Dalin E."/>
            <person name="Tu H."/>
            <person name="Huang E."/>
            <person name="Barry K."/>
            <person name="Lindquist E."/>
            <person name="Shapiro H."/>
            <person name="Bruce D."/>
            <person name="Schmutz J."/>
            <person name="Salamov A."/>
            <person name="Fey P."/>
            <person name="Gaudet P."/>
            <person name="Anjard C."/>
            <person name="Babu M.M."/>
            <person name="Basu S."/>
            <person name="Bushmanova Y."/>
            <person name="van der Wel H."/>
            <person name="Katoh-Kurasawa M."/>
            <person name="Dinh C."/>
            <person name="Coutinho P.M."/>
            <person name="Saito T."/>
            <person name="Elias M."/>
            <person name="Schaap P."/>
            <person name="Kay R.R."/>
            <person name="Henrissat B."/>
            <person name="Eichinger L."/>
            <person name="Rivero F."/>
            <person name="Putnam N.H."/>
            <person name="West C.M."/>
            <person name="Loomis W.F."/>
            <person name="Chisholm R.L."/>
            <person name="Shaulsky G."/>
            <person name="Strassmann J.E."/>
            <person name="Queller D.C."/>
            <person name="Kuspa A."/>
            <person name="Grigoriev I.V."/>
        </authorList>
    </citation>
    <scope>NUCLEOTIDE SEQUENCE [LARGE SCALE GENOMIC DNA]</scope>
    <source>
        <strain evidence="2">QSDP1</strain>
    </source>
</reference>
<dbReference type="RefSeq" id="XP_003295085.1">
    <property type="nucleotide sequence ID" value="XM_003295037.1"/>
</dbReference>
<name>F1A5Z1_DICPU</name>
<dbReference type="GeneID" id="10511038"/>
<proteinExistence type="predicted"/>
<evidence type="ECO:0000313" key="1">
    <source>
        <dbReference type="EMBL" id="EGC28390.1"/>
    </source>
</evidence>
<protein>
    <submittedName>
        <fullName evidence="1">Uncharacterized protein</fullName>
    </submittedName>
</protein>
<evidence type="ECO:0000313" key="2">
    <source>
        <dbReference type="Proteomes" id="UP000001064"/>
    </source>
</evidence>
<dbReference type="Proteomes" id="UP000001064">
    <property type="component" value="Unassembled WGS sequence"/>
</dbReference>
<accession>F1A5Z1</accession>
<dbReference type="KEGG" id="dpp:DICPUDRAFT_160234"/>
<dbReference type="VEuPathDB" id="AmoebaDB:DICPUDRAFT_160234"/>